<dbReference type="Pfam" id="PF07484">
    <property type="entry name" value="Collar"/>
    <property type="match status" value="1"/>
</dbReference>
<dbReference type="SUPFAM" id="SSF88874">
    <property type="entry name" value="Receptor-binding domain of short tail fibre protein gp12"/>
    <property type="match status" value="1"/>
</dbReference>
<evidence type="ECO:0000313" key="2">
    <source>
        <dbReference type="EMBL" id="AKH16203.1"/>
    </source>
</evidence>
<organism evidence="2 3">
    <name type="scientific">Deinococcus soli</name>
    <name type="common">ex Cha et al. 2016</name>
    <dbReference type="NCBI Taxonomy" id="1309411"/>
    <lineage>
        <taxon>Bacteria</taxon>
        <taxon>Thermotogati</taxon>
        <taxon>Deinococcota</taxon>
        <taxon>Deinococci</taxon>
        <taxon>Deinococcales</taxon>
        <taxon>Deinococcaceae</taxon>
        <taxon>Deinococcus</taxon>
    </lineage>
</organism>
<dbReference type="OrthoDB" id="68135at2"/>
<protein>
    <submittedName>
        <fullName evidence="2">Tail collar protein</fullName>
    </submittedName>
</protein>
<dbReference type="Proteomes" id="UP000034024">
    <property type="component" value="Chromosome"/>
</dbReference>
<dbReference type="AlphaFoldDB" id="A0A0F7JN16"/>
<dbReference type="InterPro" id="IPR011083">
    <property type="entry name" value="Phage_tail_collar_dom"/>
</dbReference>
<dbReference type="RefSeq" id="WP_046842778.1">
    <property type="nucleotide sequence ID" value="NZ_BMHJ01000001.1"/>
</dbReference>
<evidence type="ECO:0000259" key="1">
    <source>
        <dbReference type="Pfam" id="PF07484"/>
    </source>
</evidence>
<proteinExistence type="predicted"/>
<dbReference type="InterPro" id="IPR037053">
    <property type="entry name" value="Phage_tail_collar_dom_sf"/>
</dbReference>
<dbReference type="EMBL" id="CP011389">
    <property type="protein sequence ID" value="AKH16203.1"/>
    <property type="molecule type" value="Genomic_DNA"/>
</dbReference>
<reference evidence="2 3" key="1">
    <citation type="submission" date="2015-01" db="EMBL/GenBank/DDBJ databases">
        <title>Deinococcus soli/N5/whole genome sequencing.</title>
        <authorList>
            <person name="Kim M.K."/>
            <person name="Srinivasan S."/>
            <person name="Lee J.-J."/>
        </authorList>
    </citation>
    <scope>NUCLEOTIDE SEQUENCE [LARGE SCALE GENOMIC DNA]</scope>
    <source>
        <strain evidence="2 3">N5</strain>
    </source>
</reference>
<dbReference type="PATRIC" id="fig|1309411.5.peg.640"/>
<accession>A0A0F7JN16</accession>
<keyword evidence="3" id="KW-1185">Reference proteome</keyword>
<sequence>MSEPYIGEIRQFAGNFAPAGWLFCNGQLLPISEYDALFALIGTTYGGDGQTNFALPNLQGRVPIHMGSALGTTFTIGSTVGTENVQLTTNQIPSHSHSLGVAATATTSAPGGNLLAPPSTGDLFLEDTPSAAMNASSITASGGSQPHSNMAPYLCVSFIIAVYGIFPSPA</sequence>
<evidence type="ECO:0000313" key="3">
    <source>
        <dbReference type="Proteomes" id="UP000034024"/>
    </source>
</evidence>
<feature type="domain" description="Phage tail collar" evidence="1">
    <location>
        <begin position="7"/>
        <end position="63"/>
    </location>
</feature>
<dbReference type="KEGG" id="dch:SY84_03075"/>
<gene>
    <name evidence="2" type="ORF">SY84_03075</name>
</gene>
<name>A0A0F7JN16_9DEIO</name>
<dbReference type="Gene3D" id="3.90.1340.10">
    <property type="entry name" value="Phage tail collar domain"/>
    <property type="match status" value="1"/>
</dbReference>